<evidence type="ECO:0000256" key="2">
    <source>
        <dbReference type="ARBA" id="ARBA00023125"/>
    </source>
</evidence>
<dbReference type="Proteomes" id="UP000277811">
    <property type="component" value="Unassembled WGS sequence"/>
</dbReference>
<dbReference type="InterPro" id="IPR014710">
    <property type="entry name" value="RmlC-like_jellyroll"/>
</dbReference>
<dbReference type="Gene3D" id="2.60.120.10">
    <property type="entry name" value="Jelly Rolls"/>
    <property type="match status" value="1"/>
</dbReference>
<dbReference type="InterPro" id="IPR018062">
    <property type="entry name" value="HTH_AraC-typ_CS"/>
</dbReference>
<dbReference type="InterPro" id="IPR009057">
    <property type="entry name" value="Homeodomain-like_sf"/>
</dbReference>
<dbReference type="GO" id="GO:0003700">
    <property type="term" value="F:DNA-binding transcription factor activity"/>
    <property type="evidence" value="ECO:0007669"/>
    <property type="project" value="InterPro"/>
</dbReference>
<reference evidence="5 6" key="1">
    <citation type="submission" date="2018-06" db="EMBL/GenBank/DDBJ databases">
        <authorList>
            <person name="Strepis N."/>
        </authorList>
    </citation>
    <scope>NUCLEOTIDE SEQUENCE [LARGE SCALE GENOMIC DNA]</scope>
    <source>
        <strain evidence="5">LUCI</strain>
    </source>
</reference>
<dbReference type="PANTHER" id="PTHR43280:SF28">
    <property type="entry name" value="HTH-TYPE TRANSCRIPTIONAL ACTIVATOR RHAS"/>
    <property type="match status" value="1"/>
</dbReference>
<dbReference type="SMART" id="SM00342">
    <property type="entry name" value="HTH_ARAC"/>
    <property type="match status" value="1"/>
</dbReference>
<evidence type="ECO:0000259" key="4">
    <source>
        <dbReference type="PROSITE" id="PS01124"/>
    </source>
</evidence>
<dbReference type="SUPFAM" id="SSF51215">
    <property type="entry name" value="Regulatory protein AraC"/>
    <property type="match status" value="1"/>
</dbReference>
<keyword evidence="6" id="KW-1185">Reference proteome</keyword>
<dbReference type="RefSeq" id="WP_122628171.1">
    <property type="nucleotide sequence ID" value="NZ_UPPP01000072.1"/>
</dbReference>
<sequence>MDKAALKENRIHGSEMFPLATYIIECSAGEKILDCHWHDEWEFLLVTAGKAVFQIETSYYELQAGQAIFVNGGSIHAGYPCHNSFCTYRAIVFDPTILNSNSFDIIQTKFIDPFLTQQLVLPTFIDGQSAWERKVMDTLWKIIQNCADSPQAYELAVKAELLLILAEFIKNSRFFSRDKLYLNNYKSDQMKKILCYIHEHYNEKITVRELCKLVGVSEGHFCRFFKHMMRKTPVEYINSYRINHAAQILRESNRKIIEVAMNVGFDNLSYFHSLFKKQMKCTPAEYRKKQAEREL</sequence>
<dbReference type="PROSITE" id="PS01124">
    <property type="entry name" value="HTH_ARAC_FAMILY_2"/>
    <property type="match status" value="1"/>
</dbReference>
<dbReference type="Pfam" id="PF12833">
    <property type="entry name" value="HTH_18"/>
    <property type="match status" value="1"/>
</dbReference>
<name>A0A498R3J6_9FIRM</name>
<evidence type="ECO:0000313" key="5">
    <source>
        <dbReference type="EMBL" id="VBB07236.1"/>
    </source>
</evidence>
<dbReference type="EMBL" id="UPPP01000072">
    <property type="protein sequence ID" value="VBB07236.1"/>
    <property type="molecule type" value="Genomic_DNA"/>
</dbReference>
<dbReference type="PRINTS" id="PR00032">
    <property type="entry name" value="HTHARAC"/>
</dbReference>
<feature type="domain" description="HTH araC/xylS-type" evidence="4">
    <location>
        <begin position="191"/>
        <end position="289"/>
    </location>
</feature>
<dbReference type="AlphaFoldDB" id="A0A498R3J6"/>
<keyword evidence="2" id="KW-0238">DNA-binding</keyword>
<dbReference type="InterPro" id="IPR020449">
    <property type="entry name" value="Tscrpt_reg_AraC-type_HTH"/>
</dbReference>
<dbReference type="Gene3D" id="1.10.10.60">
    <property type="entry name" value="Homeodomain-like"/>
    <property type="match status" value="2"/>
</dbReference>
<dbReference type="CDD" id="cd02208">
    <property type="entry name" value="cupin_RmlC-like"/>
    <property type="match status" value="1"/>
</dbReference>
<proteinExistence type="predicted"/>
<evidence type="ECO:0000256" key="3">
    <source>
        <dbReference type="ARBA" id="ARBA00023163"/>
    </source>
</evidence>
<organism evidence="5 6">
    <name type="scientific">Lucifera butyrica</name>
    <dbReference type="NCBI Taxonomy" id="1351585"/>
    <lineage>
        <taxon>Bacteria</taxon>
        <taxon>Bacillati</taxon>
        <taxon>Bacillota</taxon>
        <taxon>Negativicutes</taxon>
        <taxon>Veillonellales</taxon>
        <taxon>Veillonellaceae</taxon>
        <taxon>Lucifera</taxon>
    </lineage>
</organism>
<evidence type="ECO:0000256" key="1">
    <source>
        <dbReference type="ARBA" id="ARBA00023015"/>
    </source>
</evidence>
<keyword evidence="1" id="KW-0805">Transcription regulation</keyword>
<dbReference type="OrthoDB" id="9778008at2"/>
<dbReference type="PANTHER" id="PTHR43280">
    <property type="entry name" value="ARAC-FAMILY TRANSCRIPTIONAL REGULATOR"/>
    <property type="match status" value="1"/>
</dbReference>
<dbReference type="SUPFAM" id="SSF46689">
    <property type="entry name" value="Homeodomain-like"/>
    <property type="match status" value="2"/>
</dbReference>
<dbReference type="Pfam" id="PF02311">
    <property type="entry name" value="AraC_binding"/>
    <property type="match status" value="1"/>
</dbReference>
<dbReference type="InterPro" id="IPR003313">
    <property type="entry name" value="AraC-bd"/>
</dbReference>
<gene>
    <name evidence="5" type="ORF">LUCI_2480</name>
</gene>
<dbReference type="InterPro" id="IPR037923">
    <property type="entry name" value="HTH-like"/>
</dbReference>
<dbReference type="GO" id="GO:0043565">
    <property type="term" value="F:sequence-specific DNA binding"/>
    <property type="evidence" value="ECO:0007669"/>
    <property type="project" value="InterPro"/>
</dbReference>
<dbReference type="InterPro" id="IPR018060">
    <property type="entry name" value="HTH_AraC"/>
</dbReference>
<dbReference type="PROSITE" id="PS00041">
    <property type="entry name" value="HTH_ARAC_FAMILY_1"/>
    <property type="match status" value="1"/>
</dbReference>
<accession>A0A498R3J6</accession>
<protein>
    <submittedName>
        <fullName evidence="5">Transcription regulator hth arac- type</fullName>
    </submittedName>
</protein>
<keyword evidence="3" id="KW-0804">Transcription</keyword>
<evidence type="ECO:0000313" key="6">
    <source>
        <dbReference type="Proteomes" id="UP000277811"/>
    </source>
</evidence>